<dbReference type="PANTHER" id="PTHR12203">
    <property type="entry name" value="KDEL LYS-ASP-GLU-LEU CONTAINING - RELATED"/>
    <property type="match status" value="1"/>
</dbReference>
<dbReference type="EMBL" id="FRCB01000020">
    <property type="protein sequence ID" value="SHM80357.1"/>
    <property type="molecule type" value="Genomic_DNA"/>
</dbReference>
<reference evidence="3 4" key="1">
    <citation type="submission" date="2016-11" db="EMBL/GenBank/DDBJ databases">
        <authorList>
            <person name="Varghese N."/>
            <person name="Submissions S."/>
        </authorList>
    </citation>
    <scope>NUCLEOTIDE SEQUENCE [LARGE SCALE GENOMIC DNA]</scope>
    <source>
        <strain evidence="3 4">DSM 28249</strain>
    </source>
</reference>
<dbReference type="GO" id="GO:0016740">
    <property type="term" value="F:transferase activity"/>
    <property type="evidence" value="ECO:0007669"/>
    <property type="project" value="UniProtKB-KW"/>
</dbReference>
<dbReference type="PANTHER" id="PTHR12203:SF35">
    <property type="entry name" value="PROTEIN O-GLUCOSYLTRANSFERASE 1"/>
    <property type="match status" value="1"/>
</dbReference>
<gene>
    <name evidence="3" type="ORF">SAMN05443432_1207</name>
</gene>
<organism evidence="3 4">
    <name type="scientific">Roseovarius litoreus</name>
    <dbReference type="NCBI Taxonomy" id="1155722"/>
    <lineage>
        <taxon>Bacteria</taxon>
        <taxon>Pseudomonadati</taxon>
        <taxon>Pseudomonadota</taxon>
        <taxon>Alphaproteobacteria</taxon>
        <taxon>Rhodobacterales</taxon>
        <taxon>Roseobacteraceae</taxon>
        <taxon>Roseovarius</taxon>
    </lineage>
</organism>
<proteinExistence type="predicted"/>
<name>A0A1M7LQ20_9RHOB</name>
<dbReference type="SMART" id="SM00672">
    <property type="entry name" value="CAP10"/>
    <property type="match status" value="1"/>
</dbReference>
<dbReference type="Pfam" id="PF05686">
    <property type="entry name" value="Glyco_transf_90"/>
    <property type="match status" value="1"/>
</dbReference>
<dbReference type="AlphaFoldDB" id="A0A1M7LQ20"/>
<sequence length="327" mass="36657">MGGGLQRAGYFLAAALREYAPGAWAVARKRLAARLPERLEDLPSDVLERVAYYNRLIVPVDDLPPVRLGDMSIGTTDRSGKMYYIDLMRDAQGFGPEFRIAPLFGDVTHVPDAPSLVKSRPIAGDVAHSVLLPLDALRHFHFPKDSRRWADKRPTAVWRGMLNGQAPRIAAVQLYADSLVHDIGQVHEAEGLAPPKGWLSIAQQLEHRYVLSLEGNDVATNLKWIMASNSVALAPKLEYETWYMEGRLEPGVHFVQIRADLSDLDERIAWCEANPQEMERIVRNAQAWVRQFRDPARERLIAALVLQKYAEFTGGLGLTSSPVRLFT</sequence>
<evidence type="ECO:0000313" key="3">
    <source>
        <dbReference type="EMBL" id="SHM80357.1"/>
    </source>
</evidence>
<evidence type="ECO:0000256" key="1">
    <source>
        <dbReference type="ARBA" id="ARBA00022679"/>
    </source>
</evidence>
<evidence type="ECO:0000313" key="4">
    <source>
        <dbReference type="Proteomes" id="UP000322545"/>
    </source>
</evidence>
<keyword evidence="1 3" id="KW-0808">Transferase</keyword>
<feature type="domain" description="Glycosyl transferase CAP10" evidence="2">
    <location>
        <begin position="81"/>
        <end position="310"/>
    </location>
</feature>
<dbReference type="InterPro" id="IPR051091">
    <property type="entry name" value="O-Glucosyltr/Glycosyltrsf_90"/>
</dbReference>
<dbReference type="RefSeq" id="WP_149781021.1">
    <property type="nucleotide sequence ID" value="NZ_FRCB01000020.1"/>
</dbReference>
<dbReference type="Proteomes" id="UP000322545">
    <property type="component" value="Unassembled WGS sequence"/>
</dbReference>
<keyword evidence="4" id="KW-1185">Reference proteome</keyword>
<dbReference type="InterPro" id="IPR006598">
    <property type="entry name" value="CAP10"/>
</dbReference>
<evidence type="ECO:0000259" key="2">
    <source>
        <dbReference type="SMART" id="SM00672"/>
    </source>
</evidence>
<protein>
    <submittedName>
        <fullName evidence="3">Glycosyl transferase family 90</fullName>
    </submittedName>
</protein>
<accession>A0A1M7LQ20</accession>